<organism evidence="3 4">
    <name type="scientific">Aureimonas flava</name>
    <dbReference type="NCBI Taxonomy" id="2320271"/>
    <lineage>
        <taxon>Bacteria</taxon>
        <taxon>Pseudomonadati</taxon>
        <taxon>Pseudomonadota</taxon>
        <taxon>Alphaproteobacteria</taxon>
        <taxon>Hyphomicrobiales</taxon>
        <taxon>Aurantimonadaceae</taxon>
        <taxon>Aureimonas</taxon>
    </lineage>
</organism>
<dbReference type="Proteomes" id="UP000265750">
    <property type="component" value="Unassembled WGS sequence"/>
</dbReference>
<dbReference type="InterPro" id="IPR009842">
    <property type="entry name" value="DUF1402"/>
</dbReference>
<evidence type="ECO:0000313" key="3">
    <source>
        <dbReference type="EMBL" id="RIY02761.1"/>
    </source>
</evidence>
<accession>A0A3A1WVP8</accession>
<proteinExistence type="predicted"/>
<keyword evidence="4" id="KW-1185">Reference proteome</keyword>
<gene>
    <name evidence="3" type="ORF">D3218_05275</name>
</gene>
<dbReference type="AlphaFoldDB" id="A0A3A1WVP8"/>
<dbReference type="EMBL" id="QYRN01000002">
    <property type="protein sequence ID" value="RIY02761.1"/>
    <property type="molecule type" value="Genomic_DNA"/>
</dbReference>
<evidence type="ECO:0000256" key="2">
    <source>
        <dbReference type="SAM" id="SignalP"/>
    </source>
</evidence>
<feature type="signal peptide" evidence="2">
    <location>
        <begin position="1"/>
        <end position="20"/>
    </location>
</feature>
<dbReference type="RefSeq" id="WP_119538838.1">
    <property type="nucleotide sequence ID" value="NZ_QYRN01000002.1"/>
</dbReference>
<feature type="chain" id="PRO_5017351996" evidence="2">
    <location>
        <begin position="21"/>
        <end position="313"/>
    </location>
</feature>
<evidence type="ECO:0000256" key="1">
    <source>
        <dbReference type="SAM" id="MobiDB-lite"/>
    </source>
</evidence>
<keyword evidence="2" id="KW-0732">Signal</keyword>
<comment type="caution">
    <text evidence="3">The sequence shown here is derived from an EMBL/GenBank/DDBJ whole genome shotgun (WGS) entry which is preliminary data.</text>
</comment>
<sequence length="313" mass="34392">MIRFAALLALACLGLQPAAAQTRVPPGNRHVEQPEIPGGSRSRTKATRSSFEAKYEKIHALLADNRVLQDKIRKAARLYGIRPVHIAGALVGEHTYNVDAMDRLQTYYVKAASYLNAGVDFSYRGQNVADFVERPEFAPCEDARGLARLWACREGVFDRRFRGRTVDGVSYPDNRFGAVFFQPFYAGQTFGLGQLNPLTALSVSDMVHRVSGYPALDMRDAGAVYAAIMDPDQTLSYMAAVIRVSIDAYRDIAGFDISGNPGVVATLYNVGDPFGRAEKLAAANRGGAGRLPEENYYGWLVNEKIDDLEAIFP</sequence>
<protein>
    <submittedName>
        <fullName evidence="3">DUF1402 family protein</fullName>
    </submittedName>
</protein>
<reference evidence="4" key="1">
    <citation type="submission" date="2018-09" db="EMBL/GenBank/DDBJ databases">
        <authorList>
            <person name="Tuo L."/>
        </authorList>
    </citation>
    <scope>NUCLEOTIDE SEQUENCE [LARGE SCALE GENOMIC DNA]</scope>
    <source>
        <strain evidence="4">M2BS4Y-1</strain>
    </source>
</reference>
<evidence type="ECO:0000313" key="4">
    <source>
        <dbReference type="Proteomes" id="UP000265750"/>
    </source>
</evidence>
<feature type="region of interest" description="Disordered" evidence="1">
    <location>
        <begin position="22"/>
        <end position="47"/>
    </location>
</feature>
<dbReference type="Pfam" id="PF07182">
    <property type="entry name" value="DUF1402"/>
    <property type="match status" value="1"/>
</dbReference>
<dbReference type="OrthoDB" id="7673021at2"/>
<name>A0A3A1WVP8_9HYPH</name>